<gene>
    <name evidence="1" type="ORF">EVAR_65382_1</name>
</gene>
<comment type="caution">
    <text evidence="1">The sequence shown here is derived from an EMBL/GenBank/DDBJ whole genome shotgun (WGS) entry which is preliminary data.</text>
</comment>
<accession>A0A4C2A069</accession>
<keyword evidence="2" id="KW-1185">Reference proteome</keyword>
<proteinExistence type="predicted"/>
<name>A0A4C2A069_EUMVA</name>
<dbReference type="EMBL" id="BGZK01002288">
    <property type="protein sequence ID" value="GBP92599.1"/>
    <property type="molecule type" value="Genomic_DNA"/>
</dbReference>
<protein>
    <submittedName>
        <fullName evidence="1">Uncharacterized protein</fullName>
    </submittedName>
</protein>
<dbReference type="Proteomes" id="UP000299102">
    <property type="component" value="Unassembled WGS sequence"/>
</dbReference>
<evidence type="ECO:0000313" key="1">
    <source>
        <dbReference type="EMBL" id="GBP92599.1"/>
    </source>
</evidence>
<dbReference type="AlphaFoldDB" id="A0A4C2A069"/>
<sequence length="127" mass="13930">MDNESNRCNRRRKLFNVYTRKAASGKLVDDKSEFRGESNVLMQVMNEPPARERRATAATAVSIGLSADRRVAPDDAAYRGCLGSASAIGGGVVIGIHEKGEERIDYGIVYQLIVSRRPYNSGGIVHF</sequence>
<reference evidence="1 2" key="1">
    <citation type="journal article" date="2019" name="Commun. Biol.">
        <title>The bagworm genome reveals a unique fibroin gene that provides high tensile strength.</title>
        <authorList>
            <person name="Kono N."/>
            <person name="Nakamura H."/>
            <person name="Ohtoshi R."/>
            <person name="Tomita M."/>
            <person name="Numata K."/>
            <person name="Arakawa K."/>
        </authorList>
    </citation>
    <scope>NUCLEOTIDE SEQUENCE [LARGE SCALE GENOMIC DNA]</scope>
</reference>
<organism evidence="1 2">
    <name type="scientific">Eumeta variegata</name>
    <name type="common">Bagworm moth</name>
    <name type="synonym">Eumeta japonica</name>
    <dbReference type="NCBI Taxonomy" id="151549"/>
    <lineage>
        <taxon>Eukaryota</taxon>
        <taxon>Metazoa</taxon>
        <taxon>Ecdysozoa</taxon>
        <taxon>Arthropoda</taxon>
        <taxon>Hexapoda</taxon>
        <taxon>Insecta</taxon>
        <taxon>Pterygota</taxon>
        <taxon>Neoptera</taxon>
        <taxon>Endopterygota</taxon>
        <taxon>Lepidoptera</taxon>
        <taxon>Glossata</taxon>
        <taxon>Ditrysia</taxon>
        <taxon>Tineoidea</taxon>
        <taxon>Psychidae</taxon>
        <taxon>Oiketicinae</taxon>
        <taxon>Eumeta</taxon>
    </lineage>
</organism>
<evidence type="ECO:0000313" key="2">
    <source>
        <dbReference type="Proteomes" id="UP000299102"/>
    </source>
</evidence>